<proteinExistence type="inferred from homology"/>
<sequence length="325" mass="35730">MSAQICANVYSSEGAVCNRQELPAVFSAPVRADLINHIHTNMAKNARQPYAVSPNSGYQHSAESWGTGRALARIPRIKGSGTSRSGQGAFGNMCRDGGMYAPTKTYRRWHRKISKAEKRYAVASALACSAMSSLVQARGHKVSQVKEFPLVVETQALEGLKKTKEAVSLLKKLGCEKELKRIIETRTLRTGNSRLRHGKRRVRVGPLIVYSGKTDNMLAFRNIPGVDICHVSRLNLIKLAPGGVPGRFVIFSEEAMKQLNDVYASKKDFVIPSGLMTNPDVARIINSQEVQEVLRPAKEGALPKVENKNPLKNEKARETLAVAKL</sequence>
<dbReference type="InterPro" id="IPR002136">
    <property type="entry name" value="Ribosomal_uL4"/>
</dbReference>
<dbReference type="GO" id="GO:1990904">
    <property type="term" value="C:ribonucleoprotein complex"/>
    <property type="evidence" value="ECO:0007669"/>
    <property type="project" value="UniProtKB-KW"/>
</dbReference>
<feature type="domain" description="Large ribosomal subunit protein uL4 C-terminal" evidence="6">
    <location>
        <begin position="267"/>
        <end position="318"/>
    </location>
</feature>
<dbReference type="Gene3D" id="3.40.1370.10">
    <property type="match status" value="1"/>
</dbReference>
<dbReference type="Proteomes" id="UP000515146">
    <property type="component" value="Unplaced"/>
</dbReference>
<dbReference type="InterPro" id="IPR045240">
    <property type="entry name" value="Ribosomal_uL4_euk/arch"/>
</dbReference>
<dbReference type="OMA" id="AQICANV"/>
<evidence type="ECO:0000256" key="4">
    <source>
        <dbReference type="ARBA" id="ARBA00035244"/>
    </source>
</evidence>
<evidence type="ECO:0000313" key="8">
    <source>
        <dbReference type="RefSeq" id="XP_027193954.1"/>
    </source>
</evidence>
<protein>
    <recommendedName>
        <fullName evidence="4">Large ribosomal subunit protein uL4</fullName>
    </recommendedName>
    <alternativeName>
        <fullName evidence="5">60S ribosomal protein L4</fullName>
    </alternativeName>
</protein>
<dbReference type="KEGG" id="dpte:113788688"/>
<dbReference type="GO" id="GO:0003735">
    <property type="term" value="F:structural constituent of ribosome"/>
    <property type="evidence" value="ECO:0007669"/>
    <property type="project" value="InterPro"/>
</dbReference>
<evidence type="ECO:0000313" key="7">
    <source>
        <dbReference type="Proteomes" id="UP000515146"/>
    </source>
</evidence>
<dbReference type="Pfam" id="PF00573">
    <property type="entry name" value="Ribosomal_L4"/>
    <property type="match status" value="1"/>
</dbReference>
<accession>A0A6P6XQ05</accession>
<dbReference type="FunFam" id="3.40.1370.10:FF:000011">
    <property type="entry name" value="50S ribosomal protein L4"/>
    <property type="match status" value="1"/>
</dbReference>
<organism evidence="7 8">
    <name type="scientific">Dermatophagoides pteronyssinus</name>
    <name type="common">European house dust mite</name>
    <dbReference type="NCBI Taxonomy" id="6956"/>
    <lineage>
        <taxon>Eukaryota</taxon>
        <taxon>Metazoa</taxon>
        <taxon>Ecdysozoa</taxon>
        <taxon>Arthropoda</taxon>
        <taxon>Chelicerata</taxon>
        <taxon>Arachnida</taxon>
        <taxon>Acari</taxon>
        <taxon>Acariformes</taxon>
        <taxon>Sarcoptiformes</taxon>
        <taxon>Astigmata</taxon>
        <taxon>Psoroptidia</taxon>
        <taxon>Analgoidea</taxon>
        <taxon>Pyroglyphidae</taxon>
        <taxon>Dermatophagoidinae</taxon>
        <taxon>Dermatophagoides</taxon>
    </lineage>
</organism>
<keyword evidence="2" id="KW-0689">Ribosomal protein</keyword>
<name>A0A6P6XQ05_DERPT</name>
<dbReference type="InParanoid" id="A0A6P6XQ05"/>
<dbReference type="GO" id="GO:0006412">
    <property type="term" value="P:translation"/>
    <property type="evidence" value="ECO:0007669"/>
    <property type="project" value="InterPro"/>
</dbReference>
<dbReference type="PANTHER" id="PTHR19431">
    <property type="entry name" value="60S RIBOSOMAL PROTEIN L4"/>
    <property type="match status" value="1"/>
</dbReference>
<dbReference type="InterPro" id="IPR025755">
    <property type="entry name" value="Ribos_uL4_C_dom"/>
</dbReference>
<evidence type="ECO:0000256" key="1">
    <source>
        <dbReference type="ARBA" id="ARBA00010528"/>
    </source>
</evidence>
<dbReference type="RefSeq" id="XP_027193954.1">
    <property type="nucleotide sequence ID" value="XM_027338153.1"/>
</dbReference>
<dbReference type="InterPro" id="IPR023574">
    <property type="entry name" value="Ribosomal_uL4_dom_sf"/>
</dbReference>
<evidence type="ECO:0000256" key="5">
    <source>
        <dbReference type="ARBA" id="ARBA00035353"/>
    </source>
</evidence>
<evidence type="ECO:0000256" key="2">
    <source>
        <dbReference type="ARBA" id="ARBA00022980"/>
    </source>
</evidence>
<keyword evidence="3" id="KW-0687">Ribonucleoprotein</keyword>
<dbReference type="Pfam" id="PF14374">
    <property type="entry name" value="Ribos_L4_asso_C"/>
    <property type="match status" value="1"/>
</dbReference>
<dbReference type="AlphaFoldDB" id="A0A6P6XQ05"/>
<dbReference type="SUPFAM" id="SSF52166">
    <property type="entry name" value="Ribosomal protein L4"/>
    <property type="match status" value="1"/>
</dbReference>
<evidence type="ECO:0000256" key="3">
    <source>
        <dbReference type="ARBA" id="ARBA00023274"/>
    </source>
</evidence>
<dbReference type="GO" id="GO:0005840">
    <property type="term" value="C:ribosome"/>
    <property type="evidence" value="ECO:0007669"/>
    <property type="project" value="UniProtKB-KW"/>
</dbReference>
<dbReference type="OrthoDB" id="10259785at2759"/>
<reference evidence="8" key="1">
    <citation type="submission" date="2025-08" db="UniProtKB">
        <authorList>
            <consortium name="RefSeq"/>
        </authorList>
    </citation>
    <scope>IDENTIFICATION</scope>
    <source>
        <strain evidence="8">Airmid</strain>
    </source>
</reference>
<gene>
    <name evidence="8" type="primary">LOC113788688</name>
</gene>
<keyword evidence="7" id="KW-1185">Reference proteome</keyword>
<evidence type="ECO:0000259" key="6">
    <source>
        <dbReference type="Pfam" id="PF14374"/>
    </source>
</evidence>
<comment type="similarity">
    <text evidence="1">Belongs to the universal ribosomal protein uL4 family.</text>
</comment>